<dbReference type="Gene3D" id="1.10.630.10">
    <property type="entry name" value="Cytochrome P450"/>
    <property type="match status" value="1"/>
</dbReference>
<evidence type="ECO:0000256" key="5">
    <source>
        <dbReference type="PIRSR" id="PIRSR602401-1"/>
    </source>
</evidence>
<dbReference type="VEuPathDB" id="FungiDB:TSTA_079180"/>
<dbReference type="InParanoid" id="B8LXR1"/>
<dbReference type="CDD" id="cd11066">
    <property type="entry name" value="CYP_PhacA-like"/>
    <property type="match status" value="1"/>
</dbReference>
<evidence type="ECO:0000256" key="3">
    <source>
        <dbReference type="ARBA" id="ARBA00023002"/>
    </source>
</evidence>
<evidence type="ECO:0000256" key="2">
    <source>
        <dbReference type="ARBA" id="ARBA00022723"/>
    </source>
</evidence>
<proteinExistence type="inferred from homology"/>
<dbReference type="InterPro" id="IPR001128">
    <property type="entry name" value="Cyt_P450"/>
</dbReference>
<keyword evidence="3 6" id="KW-0560">Oxidoreductase</keyword>
<dbReference type="AlphaFoldDB" id="B8LXR1"/>
<keyword evidence="7" id="KW-0812">Transmembrane</keyword>
<dbReference type="Pfam" id="PF00067">
    <property type="entry name" value="p450"/>
    <property type="match status" value="1"/>
</dbReference>
<keyword evidence="9" id="KW-1185">Reference proteome</keyword>
<evidence type="ECO:0000256" key="6">
    <source>
        <dbReference type="RuleBase" id="RU000461"/>
    </source>
</evidence>
<evidence type="ECO:0000256" key="1">
    <source>
        <dbReference type="ARBA" id="ARBA00010617"/>
    </source>
</evidence>
<feature type="binding site" description="axial binding residue" evidence="5">
    <location>
        <position position="462"/>
    </location>
    <ligand>
        <name>heme</name>
        <dbReference type="ChEBI" id="CHEBI:30413"/>
    </ligand>
    <ligandPart>
        <name>Fe</name>
        <dbReference type="ChEBI" id="CHEBI:18248"/>
    </ligandPart>
</feature>
<dbReference type="PhylomeDB" id="B8LXR1"/>
<protein>
    <submittedName>
        <fullName evidence="8">Daf-9 isoform A, putative</fullName>
    </submittedName>
</protein>
<dbReference type="GO" id="GO:0005506">
    <property type="term" value="F:iron ion binding"/>
    <property type="evidence" value="ECO:0007669"/>
    <property type="project" value="InterPro"/>
</dbReference>
<evidence type="ECO:0000256" key="7">
    <source>
        <dbReference type="SAM" id="Phobius"/>
    </source>
</evidence>
<gene>
    <name evidence="8" type="ORF">TSTA_079180</name>
</gene>
<dbReference type="HOGENOM" id="CLU_001570_2_4_1"/>
<dbReference type="eggNOG" id="KOG0156">
    <property type="taxonomic scope" value="Eukaryota"/>
</dbReference>
<organism evidence="8 9">
    <name type="scientific">Talaromyces stipitatus (strain ATCC 10500 / CBS 375.48 / QM 6759 / NRRL 1006)</name>
    <name type="common">Penicillium stipitatum</name>
    <dbReference type="NCBI Taxonomy" id="441959"/>
    <lineage>
        <taxon>Eukaryota</taxon>
        <taxon>Fungi</taxon>
        <taxon>Dikarya</taxon>
        <taxon>Ascomycota</taxon>
        <taxon>Pezizomycotina</taxon>
        <taxon>Eurotiomycetes</taxon>
        <taxon>Eurotiomycetidae</taxon>
        <taxon>Eurotiales</taxon>
        <taxon>Trichocomaceae</taxon>
        <taxon>Talaromyces</taxon>
        <taxon>Talaromyces sect. Talaromyces</taxon>
    </lineage>
</organism>
<dbReference type="SUPFAM" id="SSF48264">
    <property type="entry name" value="Cytochrome P450"/>
    <property type="match status" value="1"/>
</dbReference>
<keyword evidence="7" id="KW-0472">Membrane</keyword>
<dbReference type="PRINTS" id="PR00463">
    <property type="entry name" value="EP450I"/>
</dbReference>
<dbReference type="InterPro" id="IPR050364">
    <property type="entry name" value="Cytochrome_P450_fung"/>
</dbReference>
<dbReference type="PROSITE" id="PS00086">
    <property type="entry name" value="CYTOCHROME_P450"/>
    <property type="match status" value="1"/>
</dbReference>
<dbReference type="InterPro" id="IPR036396">
    <property type="entry name" value="Cyt_P450_sf"/>
</dbReference>
<comment type="similarity">
    <text evidence="1 6">Belongs to the cytochrome P450 family.</text>
</comment>
<dbReference type="PRINTS" id="PR00385">
    <property type="entry name" value="P450"/>
</dbReference>
<keyword evidence="5 6" id="KW-0349">Heme</keyword>
<dbReference type="GeneID" id="8105973"/>
<dbReference type="OMA" id="KVSNTHI"/>
<sequence>MAATLSKMNLDVLSVVNASLISYIEAIAIVTILIFLLNEIYRWSIRIKGIPGPRGLPIIGNLHQIGKKVTPPEQYRLWSSKYGPLFQIQLGNKPMLIINSAAVAKDLLIRESGSFNSRPLFYVFHKFVSKEIASIGTSPWDESCKKRRKAAASALNVVQVDSYAPILRLESSDFIQELRKACDGGRTALNFLSYARRFSMNLSLTLNYGTRAENQKDFDGNSMITEINEVENNVGKYRSTSTNIKNYVPLLRLFDPLMLMLPGNSLQKALDIGRRRLSYHAALLEGLKTEISQRIDKPCIQGNMLKNPETKNLTDLERLSVSLSIMAGADSNTPTVAWGIIFLAHHPEIQEKAFQEIKSSHVLDSDPFGNGKVAYVDAITKELSRYYTILRLAMPKEVTAPVVYNGATIPRGTMIILNSWACNRDPDFFEDPFDFIPERWISNSDSHQQAHQFAFGMGSRMCVASNLAHKALYLAFLHLIAHFKILPATDDEPASVADPITGGGGANSVSTPPLYTRARFIPRNEFNIDL</sequence>
<dbReference type="OrthoDB" id="1055148at2759"/>
<dbReference type="GO" id="GO:0004497">
    <property type="term" value="F:monooxygenase activity"/>
    <property type="evidence" value="ECO:0007669"/>
    <property type="project" value="UniProtKB-KW"/>
</dbReference>
<dbReference type="RefSeq" id="XP_002341949.1">
    <property type="nucleotide sequence ID" value="XM_002341908.1"/>
</dbReference>
<keyword evidence="4 5" id="KW-0408">Iron</keyword>
<keyword evidence="2 5" id="KW-0479">Metal-binding</keyword>
<keyword evidence="7" id="KW-1133">Transmembrane helix</keyword>
<comment type="cofactor">
    <cofactor evidence="5">
        <name>heme</name>
        <dbReference type="ChEBI" id="CHEBI:30413"/>
    </cofactor>
</comment>
<dbReference type="Proteomes" id="UP000001745">
    <property type="component" value="Unassembled WGS sequence"/>
</dbReference>
<dbReference type="InterPro" id="IPR002401">
    <property type="entry name" value="Cyt_P450_E_grp-I"/>
</dbReference>
<name>B8LXR1_TALSN</name>
<feature type="transmembrane region" description="Helical" evidence="7">
    <location>
        <begin position="20"/>
        <end position="38"/>
    </location>
</feature>
<evidence type="ECO:0000313" key="9">
    <source>
        <dbReference type="Proteomes" id="UP000001745"/>
    </source>
</evidence>
<dbReference type="GO" id="GO:0016705">
    <property type="term" value="F:oxidoreductase activity, acting on paired donors, with incorporation or reduction of molecular oxygen"/>
    <property type="evidence" value="ECO:0007669"/>
    <property type="project" value="InterPro"/>
</dbReference>
<keyword evidence="6" id="KW-0503">Monooxygenase</keyword>
<evidence type="ECO:0000256" key="4">
    <source>
        <dbReference type="ARBA" id="ARBA00023004"/>
    </source>
</evidence>
<dbReference type="PANTHER" id="PTHR46300">
    <property type="entry name" value="P450, PUTATIVE (EUROFUNG)-RELATED-RELATED"/>
    <property type="match status" value="1"/>
</dbReference>
<accession>B8LXR1</accession>
<dbReference type="InterPro" id="IPR017972">
    <property type="entry name" value="Cyt_P450_CS"/>
</dbReference>
<dbReference type="STRING" id="441959.B8LXR1"/>
<reference evidence="9" key="1">
    <citation type="journal article" date="2015" name="Genome Announc.">
        <title>Genome sequence of the AIDS-associated pathogen Penicillium marneffei (ATCC18224) and its near taxonomic relative Talaromyces stipitatus (ATCC10500).</title>
        <authorList>
            <person name="Nierman W.C."/>
            <person name="Fedorova-Abrams N.D."/>
            <person name="Andrianopoulos A."/>
        </authorList>
    </citation>
    <scope>NUCLEOTIDE SEQUENCE [LARGE SCALE GENOMIC DNA]</scope>
    <source>
        <strain evidence="9">ATCC 10500 / CBS 375.48 / QM 6759 / NRRL 1006</strain>
    </source>
</reference>
<dbReference type="EMBL" id="EQ962652">
    <property type="protein sequence ID" value="EED24562.1"/>
    <property type="molecule type" value="Genomic_DNA"/>
</dbReference>
<dbReference type="GO" id="GO:0020037">
    <property type="term" value="F:heme binding"/>
    <property type="evidence" value="ECO:0007669"/>
    <property type="project" value="InterPro"/>
</dbReference>
<evidence type="ECO:0000313" key="8">
    <source>
        <dbReference type="EMBL" id="EED24562.1"/>
    </source>
</evidence>